<dbReference type="EMBL" id="MU001501">
    <property type="protein sequence ID" value="KAF2444382.1"/>
    <property type="molecule type" value="Genomic_DNA"/>
</dbReference>
<keyword evidence="1" id="KW-0175">Coiled coil</keyword>
<gene>
    <name evidence="2" type="ORF">P171DRAFT_31886</name>
</gene>
<dbReference type="AlphaFoldDB" id="A0A9P4UCP6"/>
<organism evidence="2 3">
    <name type="scientific">Karstenula rhodostoma CBS 690.94</name>
    <dbReference type="NCBI Taxonomy" id="1392251"/>
    <lineage>
        <taxon>Eukaryota</taxon>
        <taxon>Fungi</taxon>
        <taxon>Dikarya</taxon>
        <taxon>Ascomycota</taxon>
        <taxon>Pezizomycotina</taxon>
        <taxon>Dothideomycetes</taxon>
        <taxon>Pleosporomycetidae</taxon>
        <taxon>Pleosporales</taxon>
        <taxon>Massarineae</taxon>
        <taxon>Didymosphaeriaceae</taxon>
        <taxon>Karstenula</taxon>
    </lineage>
</organism>
<feature type="coiled-coil region" evidence="1">
    <location>
        <begin position="135"/>
        <end position="177"/>
    </location>
</feature>
<sequence length="242" mass="26929">MSSPRTVQTKRWTTRPRLSKQRCAGCSTLSAEGPPVEHSYTCQTKIAPVPALARVADMEVQPMCSEIKIDTPTQPRGNTDKLVVGQRTQSTPIARDTRQYPSTIKAFHNMLLVERTKTLQKPCDAISADIEDPLMEAMETDHAAFQREVRDLLANINKHAKEKEESMEADHAAFQREVRASLASINKHAKEEEESMKSVNSAVTSITQKMQALASKDDLTKVQKNLASKDDLAEVRKGLEDA</sequence>
<name>A0A9P4UCP6_9PLEO</name>
<proteinExistence type="predicted"/>
<evidence type="ECO:0000313" key="3">
    <source>
        <dbReference type="Proteomes" id="UP000799764"/>
    </source>
</evidence>
<dbReference type="Proteomes" id="UP000799764">
    <property type="component" value="Unassembled WGS sequence"/>
</dbReference>
<protein>
    <submittedName>
        <fullName evidence="2">Uncharacterized protein</fullName>
    </submittedName>
</protein>
<evidence type="ECO:0000313" key="2">
    <source>
        <dbReference type="EMBL" id="KAF2444382.1"/>
    </source>
</evidence>
<comment type="caution">
    <text evidence="2">The sequence shown here is derived from an EMBL/GenBank/DDBJ whole genome shotgun (WGS) entry which is preliminary data.</text>
</comment>
<evidence type="ECO:0000256" key="1">
    <source>
        <dbReference type="SAM" id="Coils"/>
    </source>
</evidence>
<reference evidence="2" key="1">
    <citation type="journal article" date="2020" name="Stud. Mycol.">
        <title>101 Dothideomycetes genomes: a test case for predicting lifestyles and emergence of pathogens.</title>
        <authorList>
            <person name="Haridas S."/>
            <person name="Albert R."/>
            <person name="Binder M."/>
            <person name="Bloem J."/>
            <person name="Labutti K."/>
            <person name="Salamov A."/>
            <person name="Andreopoulos B."/>
            <person name="Baker S."/>
            <person name="Barry K."/>
            <person name="Bills G."/>
            <person name="Bluhm B."/>
            <person name="Cannon C."/>
            <person name="Castanera R."/>
            <person name="Culley D."/>
            <person name="Daum C."/>
            <person name="Ezra D."/>
            <person name="Gonzalez J."/>
            <person name="Henrissat B."/>
            <person name="Kuo A."/>
            <person name="Liang C."/>
            <person name="Lipzen A."/>
            <person name="Lutzoni F."/>
            <person name="Magnuson J."/>
            <person name="Mondo S."/>
            <person name="Nolan M."/>
            <person name="Ohm R."/>
            <person name="Pangilinan J."/>
            <person name="Park H.-J."/>
            <person name="Ramirez L."/>
            <person name="Alfaro M."/>
            <person name="Sun H."/>
            <person name="Tritt A."/>
            <person name="Yoshinaga Y."/>
            <person name="Zwiers L.-H."/>
            <person name="Turgeon B."/>
            <person name="Goodwin S."/>
            <person name="Spatafora J."/>
            <person name="Crous P."/>
            <person name="Grigoriev I."/>
        </authorList>
    </citation>
    <scope>NUCLEOTIDE SEQUENCE</scope>
    <source>
        <strain evidence="2">CBS 690.94</strain>
    </source>
</reference>
<keyword evidence="3" id="KW-1185">Reference proteome</keyword>
<accession>A0A9P4UCP6</accession>